<accession>A0A1E4STM1</accession>
<evidence type="ECO:0000256" key="3">
    <source>
        <dbReference type="ARBA" id="ARBA00022448"/>
    </source>
</evidence>
<dbReference type="STRING" id="983967.A0A1E4STM1"/>
<dbReference type="InterPro" id="IPR036259">
    <property type="entry name" value="MFS_trans_sf"/>
</dbReference>
<feature type="transmembrane region" description="Helical" evidence="7">
    <location>
        <begin position="113"/>
        <end position="134"/>
    </location>
</feature>
<feature type="transmembrane region" description="Helical" evidence="7">
    <location>
        <begin position="374"/>
        <end position="394"/>
    </location>
</feature>
<evidence type="ECO:0000313" key="8">
    <source>
        <dbReference type="EMBL" id="ODV82865.1"/>
    </source>
</evidence>
<dbReference type="AlphaFoldDB" id="A0A1E4STM1"/>
<dbReference type="InterPro" id="IPR052599">
    <property type="entry name" value="SLC43A_AATransporter"/>
</dbReference>
<evidence type="ECO:0008006" key="10">
    <source>
        <dbReference type="Google" id="ProtNLM"/>
    </source>
</evidence>
<feature type="transmembrane region" description="Helical" evidence="7">
    <location>
        <begin position="331"/>
        <end position="354"/>
    </location>
</feature>
<dbReference type="Proteomes" id="UP000094801">
    <property type="component" value="Unassembled WGS sequence"/>
</dbReference>
<dbReference type="SUPFAM" id="SSF103473">
    <property type="entry name" value="MFS general substrate transporter"/>
    <property type="match status" value="1"/>
</dbReference>
<dbReference type="GO" id="GO:0022857">
    <property type="term" value="F:transmembrane transporter activity"/>
    <property type="evidence" value="ECO:0007669"/>
    <property type="project" value="InterPro"/>
</dbReference>
<proteinExistence type="inferred from homology"/>
<dbReference type="PANTHER" id="PTHR20772:SF2">
    <property type="entry name" value="PROTEIN FMP42"/>
    <property type="match status" value="1"/>
</dbReference>
<feature type="transmembrane region" description="Helical" evidence="7">
    <location>
        <begin position="210"/>
        <end position="229"/>
    </location>
</feature>
<evidence type="ECO:0000256" key="7">
    <source>
        <dbReference type="SAM" id="Phobius"/>
    </source>
</evidence>
<comment type="subcellular location">
    <subcellularLocation>
        <location evidence="1">Membrane</location>
        <topology evidence="1">Multi-pass membrane protein</topology>
    </subcellularLocation>
</comment>
<evidence type="ECO:0000256" key="6">
    <source>
        <dbReference type="ARBA" id="ARBA00023136"/>
    </source>
</evidence>
<comment type="similarity">
    <text evidence="2">Belongs to the SLC43A transporter (TC 2.A.1.44) family.</text>
</comment>
<dbReference type="OrthoDB" id="330047at2759"/>
<keyword evidence="5 7" id="KW-1133">Transmembrane helix</keyword>
<evidence type="ECO:0000256" key="4">
    <source>
        <dbReference type="ARBA" id="ARBA00022692"/>
    </source>
</evidence>
<feature type="transmembrane region" description="Helical" evidence="7">
    <location>
        <begin position="426"/>
        <end position="444"/>
    </location>
</feature>
<keyword evidence="9" id="KW-1185">Reference proteome</keyword>
<feature type="transmembrane region" description="Helical" evidence="7">
    <location>
        <begin position="495"/>
        <end position="514"/>
    </location>
</feature>
<evidence type="ECO:0000256" key="1">
    <source>
        <dbReference type="ARBA" id="ARBA00004141"/>
    </source>
</evidence>
<keyword evidence="6 7" id="KW-0472">Membrane</keyword>
<dbReference type="Pfam" id="PF07690">
    <property type="entry name" value="MFS_1"/>
    <property type="match status" value="1"/>
</dbReference>
<sequence>MYFFEATTKRRSLQVACAVVWCLFGAGPIFGFAALKPTLVDQGIYSEVCDFNTTLSSTELMFSNVLSPLNLVQTNDFVAKCTTQDLKLNMMFTAGAVLTNVSALVIGRTLDAFGPRVCGLIGATFLFLASIIFINARKISIFDPYLIGYSFMALGGPFSYISSFQLSNAFPEKSGLILALLTGAFDTSSAVFLIYKLFYKSNPVLFKLENFYKVYLFVPLFIAIVQLTIMPSESYLTPPPDLIPNPTPEQSHLVNAASQESHLHEANENTALLAGQPPQPSSAAKRRSSIGEAYKSAYVEDEIEETTKKSNSYSIFGILHGFPASYQFRTYWFVLIAMFATIQMLRLNYFVATVNSQYTYLLGSYERSEKLNKIFDIALPLGGVVSIPFVGIFLDSFSTSIVLAVLFLVSIVIGLLGTIKNSFGLGVLNVLLFVSYRPFFYTSISDYCAKVFGFETFGTVYGSIMTISGIFNFLQSDLDRLTHTTFQMNPIPLNLVLLFVTLIVGGCTVIYVFVESKAYNKKKLNAGGVANAILE</sequence>
<feature type="transmembrane region" description="Helical" evidence="7">
    <location>
        <begin position="176"/>
        <end position="198"/>
    </location>
</feature>
<name>A0A1E4STM1_9ASCO</name>
<protein>
    <recommendedName>
        <fullName evidence="10">Protein FMP42</fullName>
    </recommendedName>
</protein>
<organism evidence="8 9">
    <name type="scientific">[Candida] arabinofermentans NRRL YB-2248</name>
    <dbReference type="NCBI Taxonomy" id="983967"/>
    <lineage>
        <taxon>Eukaryota</taxon>
        <taxon>Fungi</taxon>
        <taxon>Dikarya</taxon>
        <taxon>Ascomycota</taxon>
        <taxon>Saccharomycotina</taxon>
        <taxon>Pichiomycetes</taxon>
        <taxon>Pichiales</taxon>
        <taxon>Pichiaceae</taxon>
        <taxon>Ogataea</taxon>
        <taxon>Ogataea/Candida clade</taxon>
    </lineage>
</organism>
<evidence type="ECO:0000313" key="9">
    <source>
        <dbReference type="Proteomes" id="UP000094801"/>
    </source>
</evidence>
<evidence type="ECO:0000256" key="5">
    <source>
        <dbReference type="ARBA" id="ARBA00022989"/>
    </source>
</evidence>
<feature type="transmembrane region" description="Helical" evidence="7">
    <location>
        <begin position="146"/>
        <end position="164"/>
    </location>
</feature>
<feature type="transmembrane region" description="Helical" evidence="7">
    <location>
        <begin position="12"/>
        <end position="35"/>
    </location>
</feature>
<evidence type="ECO:0000256" key="2">
    <source>
        <dbReference type="ARBA" id="ARBA00006595"/>
    </source>
</evidence>
<keyword evidence="4 7" id="KW-0812">Transmembrane</keyword>
<dbReference type="GO" id="GO:0000329">
    <property type="term" value="C:fungal-type vacuole membrane"/>
    <property type="evidence" value="ECO:0007669"/>
    <property type="project" value="TreeGrafter"/>
</dbReference>
<feature type="transmembrane region" description="Helical" evidence="7">
    <location>
        <begin position="456"/>
        <end position="474"/>
    </location>
</feature>
<dbReference type="EMBL" id="KV453872">
    <property type="protein sequence ID" value="ODV82865.1"/>
    <property type="molecule type" value="Genomic_DNA"/>
</dbReference>
<reference evidence="9" key="1">
    <citation type="submission" date="2016-04" db="EMBL/GenBank/DDBJ databases">
        <title>Comparative genomics of biotechnologically important yeasts.</title>
        <authorList>
            <consortium name="DOE Joint Genome Institute"/>
            <person name="Riley R."/>
            <person name="Haridas S."/>
            <person name="Wolfe K.H."/>
            <person name="Lopes M.R."/>
            <person name="Hittinger C.T."/>
            <person name="Goker M."/>
            <person name="Salamov A."/>
            <person name="Wisecaver J."/>
            <person name="Long T.M."/>
            <person name="Aerts A.L."/>
            <person name="Barry K."/>
            <person name="Choi C."/>
            <person name="Clum A."/>
            <person name="Coughlan A.Y."/>
            <person name="Deshpande S."/>
            <person name="Douglass A.P."/>
            <person name="Hanson S.J."/>
            <person name="Klenk H.-P."/>
            <person name="Labutti K."/>
            <person name="Lapidus A."/>
            <person name="Lindquist E."/>
            <person name="Lipzen A."/>
            <person name="Meier-Kolthoff J.P."/>
            <person name="Ohm R.A."/>
            <person name="Otillar R.P."/>
            <person name="Pangilinan J."/>
            <person name="Peng Y."/>
            <person name="Rokas A."/>
            <person name="Rosa C.A."/>
            <person name="Scheuner C."/>
            <person name="Sibirny A.A."/>
            <person name="Slot J.C."/>
            <person name="Stielow J.B."/>
            <person name="Sun H."/>
            <person name="Kurtzman C.P."/>
            <person name="Blackwell M."/>
            <person name="Grigoriev I.V."/>
            <person name="Jeffries T.W."/>
        </authorList>
    </citation>
    <scope>NUCLEOTIDE SEQUENCE [LARGE SCALE GENOMIC DNA]</scope>
    <source>
        <strain evidence="9">NRRL YB-2248</strain>
    </source>
</reference>
<feature type="transmembrane region" description="Helical" evidence="7">
    <location>
        <begin position="400"/>
        <end position="419"/>
    </location>
</feature>
<gene>
    <name evidence="8" type="ORF">CANARDRAFT_214991</name>
</gene>
<dbReference type="InterPro" id="IPR011701">
    <property type="entry name" value="MFS"/>
</dbReference>
<dbReference type="PANTHER" id="PTHR20772">
    <property type="entry name" value="PROTEIN FMP42"/>
    <property type="match status" value="1"/>
</dbReference>
<dbReference type="Gene3D" id="1.20.1250.20">
    <property type="entry name" value="MFS general substrate transporter like domains"/>
    <property type="match status" value="1"/>
</dbReference>
<keyword evidence="3" id="KW-0813">Transport</keyword>